<feature type="signal peptide" evidence="2">
    <location>
        <begin position="1"/>
        <end position="21"/>
    </location>
</feature>
<name>A0ABS6B8H3_9NOCA</name>
<evidence type="ECO:0000313" key="3">
    <source>
        <dbReference type="EMBL" id="MBU3066564.1"/>
    </source>
</evidence>
<evidence type="ECO:0000256" key="1">
    <source>
        <dbReference type="SAM" id="MobiDB-lite"/>
    </source>
</evidence>
<dbReference type="EMBL" id="JAHKNI010000015">
    <property type="protein sequence ID" value="MBU3066564.1"/>
    <property type="molecule type" value="Genomic_DNA"/>
</dbReference>
<proteinExistence type="predicted"/>
<sequence length="225" mass="23381">MNTRIAALTALLLLVAGCSTATNQQQRPDPATTPVPSSSAMPTTAAGSAPARGASYADVLAWVQAGRAADAEQFRTAKAPDGTATTLHKDVAFNSPTGKIKCITDFDDSVPGLSCLVELKNPPSKPAGNDEGEFIAGWIYYTGTQATVGSLHGDPGPFVRGYGNQLAYGSRVSAGDYICRMDTAGLFCVNRSTRSAVALSDAGVVPFGCLRRQTPTQDIGELYGC</sequence>
<evidence type="ECO:0000256" key="2">
    <source>
        <dbReference type="SAM" id="SignalP"/>
    </source>
</evidence>
<dbReference type="PROSITE" id="PS51257">
    <property type="entry name" value="PROKAR_LIPOPROTEIN"/>
    <property type="match status" value="1"/>
</dbReference>
<reference evidence="3 4" key="1">
    <citation type="submission" date="2021-06" db="EMBL/GenBank/DDBJ databases">
        <title>Actinomycetes sequencing.</title>
        <authorList>
            <person name="Shan Q."/>
        </authorList>
    </citation>
    <scope>NUCLEOTIDE SEQUENCE [LARGE SCALE GENOMIC DNA]</scope>
    <source>
        <strain evidence="3 4">NEAU-G5</strain>
    </source>
</reference>
<feature type="compositionally biased region" description="Polar residues" evidence="1">
    <location>
        <begin position="34"/>
        <end position="46"/>
    </location>
</feature>
<keyword evidence="4" id="KW-1185">Reference proteome</keyword>
<dbReference type="Proteomes" id="UP000733379">
    <property type="component" value="Unassembled WGS sequence"/>
</dbReference>
<evidence type="ECO:0008006" key="5">
    <source>
        <dbReference type="Google" id="ProtNLM"/>
    </source>
</evidence>
<comment type="caution">
    <text evidence="3">The sequence shown here is derived from an EMBL/GenBank/DDBJ whole genome shotgun (WGS) entry which is preliminary data.</text>
</comment>
<keyword evidence="2" id="KW-0732">Signal</keyword>
<protein>
    <recommendedName>
        <fullName evidence="5">Lipoprotein LppI</fullName>
    </recommendedName>
</protein>
<gene>
    <name evidence="3" type="ORF">KO481_34230</name>
</gene>
<evidence type="ECO:0000313" key="4">
    <source>
        <dbReference type="Proteomes" id="UP000733379"/>
    </source>
</evidence>
<feature type="chain" id="PRO_5047212677" description="Lipoprotein LppI" evidence="2">
    <location>
        <begin position="22"/>
        <end position="225"/>
    </location>
</feature>
<accession>A0ABS6B8H3</accession>
<organism evidence="3 4">
    <name type="scientific">Nocardia albiluteola</name>
    <dbReference type="NCBI Taxonomy" id="2842303"/>
    <lineage>
        <taxon>Bacteria</taxon>
        <taxon>Bacillati</taxon>
        <taxon>Actinomycetota</taxon>
        <taxon>Actinomycetes</taxon>
        <taxon>Mycobacteriales</taxon>
        <taxon>Nocardiaceae</taxon>
        <taxon>Nocardia</taxon>
    </lineage>
</organism>
<feature type="region of interest" description="Disordered" evidence="1">
    <location>
        <begin position="22"/>
        <end position="49"/>
    </location>
</feature>